<evidence type="ECO:0000256" key="3">
    <source>
        <dbReference type="ARBA" id="ARBA00023157"/>
    </source>
</evidence>
<dbReference type="GO" id="GO:0005737">
    <property type="term" value="C:cytoplasm"/>
    <property type="evidence" value="ECO:0007669"/>
    <property type="project" value="InterPro"/>
</dbReference>
<evidence type="ECO:0000313" key="6">
    <source>
        <dbReference type="EMBL" id="CCC48422.1"/>
    </source>
</evidence>
<dbReference type="SUPFAM" id="SSF64397">
    <property type="entry name" value="Hsp33 domain"/>
    <property type="match status" value="1"/>
</dbReference>
<dbReference type="InterPro" id="IPR016154">
    <property type="entry name" value="Heat_shock_Hsp33_C"/>
</dbReference>
<reference evidence="6" key="1">
    <citation type="journal article" date="2012" name="Proc. Natl. Acad. Sci. U.S.A.">
        <title>Antigenic diversity is generated by distinct evolutionary mechanisms in African trypanosome species.</title>
        <authorList>
            <person name="Jackson A.P."/>
            <person name="Berry A."/>
            <person name="Aslett M."/>
            <person name="Allison H.C."/>
            <person name="Burton P."/>
            <person name="Vavrova-Anderson J."/>
            <person name="Brown R."/>
            <person name="Browne H."/>
            <person name="Corton N."/>
            <person name="Hauser H."/>
            <person name="Gamble J."/>
            <person name="Gilderthorp R."/>
            <person name="Marcello L."/>
            <person name="McQuillan J."/>
            <person name="Otto T.D."/>
            <person name="Quail M.A."/>
            <person name="Sanders M.J."/>
            <person name="van Tonder A."/>
            <person name="Ginger M.L."/>
            <person name="Field M.C."/>
            <person name="Barry J.D."/>
            <person name="Hertz-Fowler C."/>
            <person name="Berriman M."/>
        </authorList>
    </citation>
    <scope>NUCLEOTIDE SEQUENCE</scope>
    <source>
        <strain evidence="6">Y486</strain>
    </source>
</reference>
<dbReference type="AlphaFoldDB" id="G0TWT4"/>
<dbReference type="GO" id="GO:0042026">
    <property type="term" value="P:protein refolding"/>
    <property type="evidence" value="ECO:0007669"/>
    <property type="project" value="TreeGrafter"/>
</dbReference>
<proteinExistence type="predicted"/>
<keyword evidence="3" id="KW-1015">Disulfide bond</keyword>
<dbReference type="Gene3D" id="3.90.1280.10">
    <property type="entry name" value="HSP33 redox switch-like"/>
    <property type="match status" value="1"/>
</dbReference>
<dbReference type="PANTHER" id="PTHR30111:SF1">
    <property type="entry name" value="33 KDA CHAPERONIN"/>
    <property type="match status" value="1"/>
</dbReference>
<keyword evidence="4" id="KW-0143">Chaperone</keyword>
<evidence type="ECO:0008006" key="7">
    <source>
        <dbReference type="Google" id="ProtNLM"/>
    </source>
</evidence>
<protein>
    <recommendedName>
        <fullName evidence="7">Heat shock protein 33</fullName>
    </recommendedName>
</protein>
<dbReference type="InterPro" id="IPR016153">
    <property type="entry name" value="Heat_shock_Hsp33_N"/>
</dbReference>
<keyword evidence="5" id="KW-0676">Redox-active center</keyword>
<organism evidence="6">
    <name type="scientific">Trypanosoma vivax (strain Y486)</name>
    <dbReference type="NCBI Taxonomy" id="1055687"/>
    <lineage>
        <taxon>Eukaryota</taxon>
        <taxon>Discoba</taxon>
        <taxon>Euglenozoa</taxon>
        <taxon>Kinetoplastea</taxon>
        <taxon>Metakinetoplastina</taxon>
        <taxon>Trypanosomatida</taxon>
        <taxon>Trypanosomatidae</taxon>
        <taxon>Trypanosoma</taxon>
        <taxon>Duttonella</taxon>
    </lineage>
</organism>
<evidence type="ECO:0000256" key="2">
    <source>
        <dbReference type="ARBA" id="ARBA00022833"/>
    </source>
</evidence>
<dbReference type="InterPro" id="IPR000397">
    <property type="entry name" value="Heat_shock_Hsp33"/>
</dbReference>
<sequence length="445" mass="48644">MCRGCPLSYTLAAHHAHQSVRNFRTRDVAVRLTTMGAAARIVFASTVGLLAETAQRHKLVPRCNAQRSLLQLVGTHLSFTNLLAALQEGEERVASRFALGETVISTEALAIGECRCCVRGNDNTSENLGMQQRLSLPLKVDRFLYGQAQPFSSVTAASLDDFCNAKGHSHVRGGRHKDDTMNEVPCSQIAPLALDGVPSEKLLRYFHSNISLHGHNFFRQSEASTAALWCCTDVDDQSVIDPLQRVSGESKDSNDEAGAALGEAIRRDSFSYGVLVQPLVASAELESKIHTLQCSLIRASIAAPEIFSELTGRAVRSGLACQDTLALVTGDYEGAYAAALAARQVTQDPMNAAPVIEGVRKQLDLDSCNCLSLDCTTLMRSGLDYFCRCSKDSFLKAVTALPEEELLSLSRESSFRCTYCAKVHQLHKEDWERLFKLRSSGRLVE</sequence>
<keyword evidence="2" id="KW-0862">Zinc</keyword>
<evidence type="ECO:0000256" key="4">
    <source>
        <dbReference type="ARBA" id="ARBA00023186"/>
    </source>
</evidence>
<accession>G0TWT4</accession>
<gene>
    <name evidence="6" type="ORF">TVY486_0602130</name>
</gene>
<dbReference type="GO" id="GO:0044183">
    <property type="term" value="F:protein folding chaperone"/>
    <property type="evidence" value="ECO:0007669"/>
    <property type="project" value="TreeGrafter"/>
</dbReference>
<dbReference type="GO" id="GO:0051082">
    <property type="term" value="F:unfolded protein binding"/>
    <property type="evidence" value="ECO:0007669"/>
    <property type="project" value="InterPro"/>
</dbReference>
<evidence type="ECO:0000256" key="1">
    <source>
        <dbReference type="ARBA" id="ARBA00022490"/>
    </source>
</evidence>
<dbReference type="SUPFAM" id="SSF118352">
    <property type="entry name" value="HSP33 redox switch-like"/>
    <property type="match status" value="1"/>
</dbReference>
<name>G0TWT4_TRYVY</name>
<dbReference type="PANTHER" id="PTHR30111">
    <property type="entry name" value="33 KDA CHAPERONIN"/>
    <property type="match status" value="1"/>
</dbReference>
<keyword evidence="1" id="KW-0963">Cytoplasm</keyword>
<evidence type="ECO:0000256" key="5">
    <source>
        <dbReference type="ARBA" id="ARBA00023284"/>
    </source>
</evidence>
<dbReference type="EMBL" id="HE573022">
    <property type="protein sequence ID" value="CCC48422.1"/>
    <property type="molecule type" value="Genomic_DNA"/>
</dbReference>
<dbReference type="VEuPathDB" id="TriTrypDB:TvY486_0602130"/>